<protein>
    <submittedName>
        <fullName evidence="1">Uncharacterized protein</fullName>
    </submittedName>
</protein>
<sequence>MDFKPKGDVPMKKEILSYLEENDLDDIKEIKISKEDVYVVRMNYYFDEVEVEGAEAYADAECEEGNHDFGYYDDYFIPYLSDIAIDNVEDIIRDLSEDLNLQYQLLSFDMDMEEYQYNTFVVAFYHEGLEFDLEDYITEIL</sequence>
<accession>A0A1M6LF01</accession>
<dbReference type="EMBL" id="FRAD01000005">
    <property type="protein sequence ID" value="SHJ69655.1"/>
    <property type="molecule type" value="Genomic_DNA"/>
</dbReference>
<evidence type="ECO:0000313" key="1">
    <source>
        <dbReference type="EMBL" id="SHJ69655.1"/>
    </source>
</evidence>
<reference evidence="1 2" key="1">
    <citation type="submission" date="2016-11" db="EMBL/GenBank/DDBJ databases">
        <authorList>
            <person name="Jaros S."/>
            <person name="Januszkiewicz K."/>
            <person name="Wedrychowicz H."/>
        </authorList>
    </citation>
    <scope>NUCLEOTIDE SEQUENCE [LARGE SCALE GENOMIC DNA]</scope>
    <source>
        <strain evidence="1 2">DSM 3090</strain>
    </source>
</reference>
<dbReference type="Proteomes" id="UP000183952">
    <property type="component" value="Unassembled WGS sequence"/>
</dbReference>
<dbReference type="AlphaFoldDB" id="A0A1M6LF01"/>
<proteinExistence type="predicted"/>
<gene>
    <name evidence="1" type="ORF">SAMN02745248_00732</name>
</gene>
<dbReference type="STRING" id="1121331.SAMN02745248_00732"/>
<organism evidence="1 2">
    <name type="scientific">Hathewaya proteolytica DSM 3090</name>
    <dbReference type="NCBI Taxonomy" id="1121331"/>
    <lineage>
        <taxon>Bacteria</taxon>
        <taxon>Bacillati</taxon>
        <taxon>Bacillota</taxon>
        <taxon>Clostridia</taxon>
        <taxon>Eubacteriales</taxon>
        <taxon>Clostridiaceae</taxon>
        <taxon>Hathewaya</taxon>
    </lineage>
</organism>
<name>A0A1M6LF01_9CLOT</name>
<evidence type="ECO:0000313" key="2">
    <source>
        <dbReference type="Proteomes" id="UP000183952"/>
    </source>
</evidence>
<keyword evidence="2" id="KW-1185">Reference proteome</keyword>